<keyword evidence="1" id="KW-1133">Transmembrane helix</keyword>
<name>A0A1J5P259_9ZZZZ</name>
<evidence type="ECO:0000256" key="1">
    <source>
        <dbReference type="SAM" id="Phobius"/>
    </source>
</evidence>
<keyword evidence="1" id="KW-0472">Membrane</keyword>
<evidence type="ECO:0000313" key="2">
    <source>
        <dbReference type="EMBL" id="OIQ65641.1"/>
    </source>
</evidence>
<feature type="transmembrane region" description="Helical" evidence="1">
    <location>
        <begin position="27"/>
        <end position="56"/>
    </location>
</feature>
<protein>
    <submittedName>
        <fullName evidence="2">Uncharacterized protein</fullName>
    </submittedName>
</protein>
<dbReference type="EMBL" id="MLJW01007164">
    <property type="protein sequence ID" value="OIQ65641.1"/>
    <property type="molecule type" value="Genomic_DNA"/>
</dbReference>
<sequence length="66" mass="6915">MLAWVAGQALLASPTTKKILHHGKDIGLFLAAPFIGLAYAVMLPFVGMALLAWVAAQALMAKPVQA</sequence>
<gene>
    <name evidence="2" type="ORF">GALL_527980</name>
</gene>
<organism evidence="2">
    <name type="scientific">mine drainage metagenome</name>
    <dbReference type="NCBI Taxonomy" id="410659"/>
    <lineage>
        <taxon>unclassified sequences</taxon>
        <taxon>metagenomes</taxon>
        <taxon>ecological metagenomes</taxon>
    </lineage>
</organism>
<dbReference type="AlphaFoldDB" id="A0A1J5P259"/>
<comment type="caution">
    <text evidence="2">The sequence shown here is derived from an EMBL/GenBank/DDBJ whole genome shotgun (WGS) entry which is preliminary data.</text>
</comment>
<accession>A0A1J5P259</accession>
<proteinExistence type="predicted"/>
<reference evidence="2" key="1">
    <citation type="submission" date="2016-10" db="EMBL/GenBank/DDBJ databases">
        <title>Sequence of Gallionella enrichment culture.</title>
        <authorList>
            <person name="Poehlein A."/>
            <person name="Muehling M."/>
            <person name="Daniel R."/>
        </authorList>
    </citation>
    <scope>NUCLEOTIDE SEQUENCE</scope>
</reference>
<keyword evidence="1" id="KW-0812">Transmembrane</keyword>